<dbReference type="AlphaFoldDB" id="A0A4P5P5R2"/>
<dbReference type="Proteomes" id="UP000290567">
    <property type="component" value="Unassembled WGS sequence"/>
</dbReference>
<keyword evidence="2" id="KW-1185">Reference proteome</keyword>
<sequence>MDYSANGFAEIMLETQTSDETNDYFEEKTNDLIEGIEENNEKLDGVTTNEKSLKEDIEEYNTMIIKALHDFLNNDTESEASFKSGQKLTEIVDQYFDGRYPKKVNKLLDYYDNFDNETLDNNETLTDFSTSPDLHVAEQETSNITIMSEIPSSEQTSILSELAQQQFSQEFPYKGSKIHSVLGIIQDWTVSGEQWYYKAEATIVNESGAKRNANVEIHITPTSANSGIVTITAY</sequence>
<proteinExistence type="predicted"/>
<comment type="caution">
    <text evidence="1">The sequence shown here is derived from an EMBL/GenBank/DDBJ whole genome shotgun (WGS) entry which is preliminary data.</text>
</comment>
<reference evidence="2" key="1">
    <citation type="submission" date="2019-02" db="EMBL/GenBank/DDBJ databases">
        <title>Draft genome sequence of Enterococcus sp. Gos25-1.</title>
        <authorList>
            <person name="Tanaka N."/>
            <person name="Shiwa Y."/>
            <person name="Fujita N."/>
        </authorList>
    </citation>
    <scope>NUCLEOTIDE SEQUENCE [LARGE SCALE GENOMIC DNA]</scope>
    <source>
        <strain evidence="2">Gos25-1</strain>
    </source>
</reference>
<accession>A0A4P5P5R2</accession>
<evidence type="ECO:0000313" key="1">
    <source>
        <dbReference type="EMBL" id="GCF93030.1"/>
    </source>
</evidence>
<protein>
    <submittedName>
        <fullName evidence="1">Uncharacterized protein</fullName>
    </submittedName>
</protein>
<dbReference type="EMBL" id="BJCC01000008">
    <property type="protein sequence ID" value="GCF93030.1"/>
    <property type="molecule type" value="Genomic_DNA"/>
</dbReference>
<organism evidence="1 2">
    <name type="scientific">Enterococcus florum</name>
    <dbReference type="NCBI Taxonomy" id="2480627"/>
    <lineage>
        <taxon>Bacteria</taxon>
        <taxon>Bacillati</taxon>
        <taxon>Bacillota</taxon>
        <taxon>Bacilli</taxon>
        <taxon>Lactobacillales</taxon>
        <taxon>Enterococcaceae</taxon>
        <taxon>Enterococcus</taxon>
    </lineage>
</organism>
<evidence type="ECO:0000313" key="2">
    <source>
        <dbReference type="Proteomes" id="UP000290567"/>
    </source>
</evidence>
<name>A0A4P5P5R2_9ENTE</name>
<gene>
    <name evidence="1" type="ORF">NRIC_09210</name>
</gene>